<keyword evidence="2" id="KW-0812">Transmembrane</keyword>
<dbReference type="NCBIfam" id="NF045516">
    <property type="entry name" value="GlpR"/>
    <property type="match status" value="1"/>
</dbReference>
<dbReference type="STRING" id="1203190.GCA_000312345_01385"/>
<dbReference type="Proteomes" id="UP000182237">
    <property type="component" value="Chromosome I"/>
</dbReference>
<keyword evidence="4" id="KW-1185">Reference proteome</keyword>
<feature type="transmembrane region" description="Helical" evidence="2">
    <location>
        <begin position="6"/>
        <end position="24"/>
    </location>
</feature>
<gene>
    <name evidence="3" type="ORF">SAMN04488539_1395</name>
</gene>
<sequence>MGSLSLIVVLIIVVWVIVLAPMVMGNNTPIRRSGDGYDETRVLHSGGTAPVPGRRRPKLTRADVHRFSEDTEDYEVVEVEDNDPEKEKGLSVRGFFTRRDEPLEGEVVADAAEAEESAQERDVAPEAAPVQDEEAGSTAYSLLQEEDDEIGPYEVEESYISPEDYGYAAVAADTGVGRPESGEGATEPAGELVAISQEADLTDEDIEFARTRRGRGGWDPEREQATKADRFQRRQRTLAGLIVADVIAVVGAVVAGGWVWLLPAVAIALTLWFMVALRRVVREERALHARRVRQLRRARMGVATADSPASASPFRRPPGAVMVERDDESPDFADLPAYAGEPYEHTTESSAARAS</sequence>
<proteinExistence type="predicted"/>
<evidence type="ECO:0000313" key="4">
    <source>
        <dbReference type="Proteomes" id="UP000182237"/>
    </source>
</evidence>
<feature type="compositionally biased region" description="Low complexity" evidence="1">
    <location>
        <begin position="305"/>
        <end position="320"/>
    </location>
</feature>
<dbReference type="AlphaFoldDB" id="A0A1H1R2A0"/>
<dbReference type="InterPro" id="IPR053779">
    <property type="entry name" value="GlpR"/>
</dbReference>
<keyword evidence="2" id="KW-0472">Membrane</keyword>
<evidence type="ECO:0000313" key="3">
    <source>
        <dbReference type="EMBL" id="SDS29911.1"/>
    </source>
</evidence>
<reference evidence="3 4" key="1">
    <citation type="submission" date="2016-10" db="EMBL/GenBank/DDBJ databases">
        <authorList>
            <person name="de Groot N.N."/>
        </authorList>
    </citation>
    <scope>NUCLEOTIDE SEQUENCE [LARGE SCALE GENOMIC DNA]</scope>
    <source>
        <strain evidence="3 4">DSM 45434</strain>
    </source>
</reference>
<feature type="transmembrane region" description="Helical" evidence="2">
    <location>
        <begin position="260"/>
        <end position="281"/>
    </location>
</feature>
<protein>
    <submittedName>
        <fullName evidence="3">Uncharacterized protein</fullName>
    </submittedName>
</protein>
<evidence type="ECO:0000256" key="1">
    <source>
        <dbReference type="SAM" id="MobiDB-lite"/>
    </source>
</evidence>
<dbReference type="OrthoDB" id="3696421at2"/>
<feature type="region of interest" description="Disordered" evidence="1">
    <location>
        <begin position="111"/>
        <end position="138"/>
    </location>
</feature>
<dbReference type="RefSeq" id="WP_019194205.1">
    <property type="nucleotide sequence ID" value="NZ_LT629765.1"/>
</dbReference>
<accession>A0A1H1R2A0</accession>
<evidence type="ECO:0000256" key="2">
    <source>
        <dbReference type="SAM" id="Phobius"/>
    </source>
</evidence>
<organism evidence="3 4">
    <name type="scientific">Corynebacterium timonense</name>
    <dbReference type="NCBI Taxonomy" id="441500"/>
    <lineage>
        <taxon>Bacteria</taxon>
        <taxon>Bacillati</taxon>
        <taxon>Actinomycetota</taxon>
        <taxon>Actinomycetes</taxon>
        <taxon>Mycobacteriales</taxon>
        <taxon>Corynebacteriaceae</taxon>
        <taxon>Corynebacterium</taxon>
    </lineage>
</organism>
<keyword evidence="2" id="KW-1133">Transmembrane helix</keyword>
<dbReference type="EMBL" id="LT629765">
    <property type="protein sequence ID" value="SDS29911.1"/>
    <property type="molecule type" value="Genomic_DNA"/>
</dbReference>
<feature type="transmembrane region" description="Helical" evidence="2">
    <location>
        <begin position="237"/>
        <end position="254"/>
    </location>
</feature>
<feature type="region of interest" description="Disordered" evidence="1">
    <location>
        <begin position="304"/>
        <end position="355"/>
    </location>
</feature>
<dbReference type="eggNOG" id="ENOG50334B8">
    <property type="taxonomic scope" value="Bacteria"/>
</dbReference>
<name>A0A1H1R2A0_9CORY</name>